<evidence type="ECO:0000313" key="1">
    <source>
        <dbReference type="EMBL" id="OGC92610.1"/>
    </source>
</evidence>
<comment type="caution">
    <text evidence="1">The sequence shown here is derived from an EMBL/GenBank/DDBJ whole genome shotgun (WGS) entry which is preliminary data.</text>
</comment>
<reference evidence="1 2" key="1">
    <citation type="journal article" date="2016" name="Nat. Commun.">
        <title>Thousands of microbial genomes shed light on interconnected biogeochemical processes in an aquifer system.</title>
        <authorList>
            <person name="Anantharaman K."/>
            <person name="Brown C.T."/>
            <person name="Hug L.A."/>
            <person name="Sharon I."/>
            <person name="Castelle C.J."/>
            <person name="Probst A.J."/>
            <person name="Thomas B.C."/>
            <person name="Singh A."/>
            <person name="Wilkins M.J."/>
            <person name="Karaoz U."/>
            <person name="Brodie E.L."/>
            <person name="Williams K.H."/>
            <person name="Hubbard S.S."/>
            <person name="Banfield J.F."/>
        </authorList>
    </citation>
    <scope>NUCLEOTIDE SEQUENCE [LARGE SCALE GENOMIC DNA]</scope>
</reference>
<dbReference type="AlphaFoldDB" id="A0A1F4YF39"/>
<organism evidence="1 2">
    <name type="scientific">Candidatus Amesbacteria bacterium RIFCSPHIGHO2_01_FULL_48_32b</name>
    <dbReference type="NCBI Taxonomy" id="1797253"/>
    <lineage>
        <taxon>Bacteria</taxon>
        <taxon>Candidatus Amesiibacteriota</taxon>
    </lineage>
</organism>
<name>A0A1F4YF39_9BACT</name>
<dbReference type="Proteomes" id="UP000178176">
    <property type="component" value="Unassembled WGS sequence"/>
</dbReference>
<protein>
    <submittedName>
        <fullName evidence="1">Uncharacterized protein</fullName>
    </submittedName>
</protein>
<sequence length="81" mass="9163">MPLEILKIIRGENSLKSAPLINARKAGKIHYHPGDEDLIRRLSDLQATPEDLRLIAEISQKTHLTQREQVILALANREPGF</sequence>
<gene>
    <name evidence="1" type="ORF">A2876_02905</name>
</gene>
<accession>A0A1F4YF39</accession>
<proteinExistence type="predicted"/>
<evidence type="ECO:0000313" key="2">
    <source>
        <dbReference type="Proteomes" id="UP000178176"/>
    </source>
</evidence>
<dbReference type="EMBL" id="MEXH01000011">
    <property type="protein sequence ID" value="OGC92610.1"/>
    <property type="molecule type" value="Genomic_DNA"/>
</dbReference>